<accession>A0A820J771</accession>
<proteinExistence type="predicted"/>
<evidence type="ECO:0000313" key="1">
    <source>
        <dbReference type="EMBL" id="CAF4322354.1"/>
    </source>
</evidence>
<name>A0A820J771_9BILA</name>
<feature type="non-terminal residue" evidence="1">
    <location>
        <position position="1"/>
    </location>
</feature>
<dbReference type="Proteomes" id="UP000663881">
    <property type="component" value="Unassembled WGS sequence"/>
</dbReference>
<sequence length="46" mass="5292">PASYLTDEQKRQLTLSARIENMEQLTEQCEIKLNQLEKLALALTSE</sequence>
<dbReference type="AlphaFoldDB" id="A0A820J771"/>
<gene>
    <name evidence="1" type="ORF">OKA104_LOCUS47317</name>
</gene>
<comment type="caution">
    <text evidence="1">The sequence shown here is derived from an EMBL/GenBank/DDBJ whole genome shotgun (WGS) entry which is preliminary data.</text>
</comment>
<protein>
    <submittedName>
        <fullName evidence="1">Uncharacterized protein</fullName>
    </submittedName>
</protein>
<organism evidence="1 2">
    <name type="scientific">Adineta steineri</name>
    <dbReference type="NCBI Taxonomy" id="433720"/>
    <lineage>
        <taxon>Eukaryota</taxon>
        <taxon>Metazoa</taxon>
        <taxon>Spiralia</taxon>
        <taxon>Gnathifera</taxon>
        <taxon>Rotifera</taxon>
        <taxon>Eurotatoria</taxon>
        <taxon>Bdelloidea</taxon>
        <taxon>Adinetida</taxon>
        <taxon>Adinetidae</taxon>
        <taxon>Adineta</taxon>
    </lineage>
</organism>
<reference evidence="1" key="1">
    <citation type="submission" date="2021-02" db="EMBL/GenBank/DDBJ databases">
        <authorList>
            <person name="Nowell W R."/>
        </authorList>
    </citation>
    <scope>NUCLEOTIDE SEQUENCE</scope>
</reference>
<dbReference type="EMBL" id="CAJOAY010018581">
    <property type="protein sequence ID" value="CAF4322354.1"/>
    <property type="molecule type" value="Genomic_DNA"/>
</dbReference>
<evidence type="ECO:0000313" key="2">
    <source>
        <dbReference type="Proteomes" id="UP000663881"/>
    </source>
</evidence>